<dbReference type="GO" id="GO:0009740">
    <property type="term" value="P:gibberellic acid mediated signaling pathway"/>
    <property type="evidence" value="ECO:0000318"/>
    <property type="project" value="GO_Central"/>
</dbReference>
<evidence type="ECO:0000256" key="6">
    <source>
        <dbReference type="ARBA" id="ARBA00022840"/>
    </source>
</evidence>
<dbReference type="PROSITE" id="PS00107">
    <property type="entry name" value="PROTEIN_KINASE_ATP"/>
    <property type="match status" value="1"/>
</dbReference>
<dbReference type="InterPro" id="IPR008271">
    <property type="entry name" value="Ser/Thr_kinase_AS"/>
</dbReference>
<dbReference type="EC" id="2.7.11.1" evidence="2"/>
<dbReference type="PROSITE" id="PS50011">
    <property type="entry name" value="PROTEIN_KINASE_DOM"/>
    <property type="match status" value="1"/>
</dbReference>
<dbReference type="PANTHER" id="PTHR11909">
    <property type="entry name" value="CASEIN KINASE-RELATED"/>
    <property type="match status" value="1"/>
</dbReference>
<evidence type="ECO:0000256" key="2">
    <source>
        <dbReference type="ARBA" id="ARBA00012513"/>
    </source>
</evidence>
<dbReference type="InterPro" id="IPR000719">
    <property type="entry name" value="Prot_kinase_dom"/>
</dbReference>
<evidence type="ECO:0000256" key="4">
    <source>
        <dbReference type="ARBA" id="ARBA00022741"/>
    </source>
</evidence>
<dbReference type="InterPro" id="IPR011009">
    <property type="entry name" value="Kinase-like_dom_sf"/>
</dbReference>
<evidence type="ECO:0000313" key="11">
    <source>
        <dbReference type="Proteomes" id="UP000036987"/>
    </source>
</evidence>
<dbReference type="Pfam" id="PF00069">
    <property type="entry name" value="Pkinase"/>
    <property type="match status" value="1"/>
</dbReference>
<comment type="similarity">
    <text evidence="1">Belongs to the protein kinase superfamily. CK1 Ser/Thr protein kinase family. Casein kinase I subfamily.</text>
</comment>
<dbReference type="AlphaFoldDB" id="A0A0K9Q4A5"/>
<evidence type="ECO:0000259" key="9">
    <source>
        <dbReference type="PROSITE" id="PS50011"/>
    </source>
</evidence>
<dbReference type="OMA" id="QCEIHEV"/>
<dbReference type="GO" id="GO:0005524">
    <property type="term" value="F:ATP binding"/>
    <property type="evidence" value="ECO:0007669"/>
    <property type="project" value="UniProtKB-UniRule"/>
</dbReference>
<dbReference type="EMBL" id="LFYR01000182">
    <property type="protein sequence ID" value="KMZ75352.1"/>
    <property type="molecule type" value="Genomic_DNA"/>
</dbReference>
<comment type="caution">
    <text evidence="10">The sequence shown here is derived from an EMBL/GenBank/DDBJ whole genome shotgun (WGS) entry which is preliminary data.</text>
</comment>
<feature type="region of interest" description="Disordered" evidence="8">
    <location>
        <begin position="1"/>
        <end position="52"/>
    </location>
</feature>
<dbReference type="InterPro" id="IPR055900">
    <property type="entry name" value="DUF7477"/>
</dbReference>
<dbReference type="OrthoDB" id="1932208at2759"/>
<dbReference type="FunFam" id="1.10.510.10:FF:000236">
    <property type="entry name" value="Casein kinase 1-like protein"/>
    <property type="match status" value="1"/>
</dbReference>
<dbReference type="STRING" id="29655.A0A0K9Q4A5"/>
<evidence type="ECO:0000256" key="5">
    <source>
        <dbReference type="ARBA" id="ARBA00022777"/>
    </source>
</evidence>
<dbReference type="Proteomes" id="UP000036987">
    <property type="component" value="Unassembled WGS sequence"/>
</dbReference>
<reference evidence="11" key="1">
    <citation type="journal article" date="2016" name="Nature">
        <title>The genome of the seagrass Zostera marina reveals angiosperm adaptation to the sea.</title>
        <authorList>
            <person name="Olsen J.L."/>
            <person name="Rouze P."/>
            <person name="Verhelst B."/>
            <person name="Lin Y.-C."/>
            <person name="Bayer T."/>
            <person name="Collen J."/>
            <person name="Dattolo E."/>
            <person name="De Paoli E."/>
            <person name="Dittami S."/>
            <person name="Maumus F."/>
            <person name="Michel G."/>
            <person name="Kersting A."/>
            <person name="Lauritano C."/>
            <person name="Lohaus R."/>
            <person name="Toepel M."/>
            <person name="Tonon T."/>
            <person name="Vanneste K."/>
            <person name="Amirebrahimi M."/>
            <person name="Brakel J."/>
            <person name="Bostroem C."/>
            <person name="Chovatia M."/>
            <person name="Grimwood J."/>
            <person name="Jenkins J.W."/>
            <person name="Jueterbock A."/>
            <person name="Mraz A."/>
            <person name="Stam W.T."/>
            <person name="Tice H."/>
            <person name="Bornberg-Bauer E."/>
            <person name="Green P.J."/>
            <person name="Pearson G.A."/>
            <person name="Procaccini G."/>
            <person name="Duarte C.M."/>
            <person name="Schmutz J."/>
            <person name="Reusch T.B.H."/>
            <person name="Van de Peer Y."/>
        </authorList>
    </citation>
    <scope>NUCLEOTIDE SEQUENCE [LARGE SCALE GENOMIC DNA]</scope>
    <source>
        <strain evidence="11">cv. Finnish</strain>
    </source>
</reference>
<dbReference type="PROSITE" id="PS00108">
    <property type="entry name" value="PROTEIN_KINASE_ST"/>
    <property type="match status" value="1"/>
</dbReference>
<proteinExistence type="inferred from homology"/>
<dbReference type="SMART" id="SM00220">
    <property type="entry name" value="S_TKc"/>
    <property type="match status" value="1"/>
</dbReference>
<dbReference type="InterPro" id="IPR017441">
    <property type="entry name" value="Protein_kinase_ATP_BS"/>
</dbReference>
<keyword evidence="5 10" id="KW-0418">Kinase</keyword>
<dbReference type="GO" id="GO:0005634">
    <property type="term" value="C:nucleus"/>
    <property type="evidence" value="ECO:0000318"/>
    <property type="project" value="GO_Central"/>
</dbReference>
<sequence>MPELRSGVRQARLRSKRIDDIPPQPSTFQQPEIPVQPTPARGGRRGGAGRGRGRAAAVARVTAVPVRPTVAGRGRGVRLIDLDPDQPCENLPGPAAGIAKRPILNLGAEGQVDKNMAMNGVSAEKLAGAEDETAPMPERVQVGNSPVYKIERKLGKGGFGQVYVGRRLSGGTDRIGPDAFEVALKFEHRSSKGCNYGPPYEWQVYNSLNGCYGIPGVHYKARHRDYYIMVMDVLGPSLWDVWNNVGQTMNPNMVACIAVESISILEKLHMKGFVHGDVKPENFLLGQPGTVDEKKLFLIDLGLASKWKDTSSGQHVDYDQRPDIFRGTVRYASVHAHLGRTGSRRDDLESLAYTLVFLLRGRLPWQGYQGDNKSFLVCKKKMATSPETLCSYCAQPFKQFLEIVTNMKFDEEPNYAKLIALFDSLIQACAPIKPIKIDGAIKVGQKRNRVHVNLEEDEQPRKKVRLGSPATQWISIYNARRPMKQRYHYNVGDARLPQHVEKGNEDGLYIGCVASATNLWALIMDAGTGFCSQVYELSAVFLHKEWIMEQWEKNYYISAIAGATNGSSLVVMSKGTTYTQQSYKVSEAFPFKWINKKWKEGFHVTSMTTAGNRWGVVMSRNSGYLEQVVELDFLYPSEGIHLRWGNGFRITSTAATPDQAAFILSIPKRKLSDETQETLRTSAFPSNHVKEKWAKNLYIASICYGRTVC</sequence>
<evidence type="ECO:0000256" key="1">
    <source>
        <dbReference type="ARBA" id="ARBA00005926"/>
    </source>
</evidence>
<evidence type="ECO:0000256" key="8">
    <source>
        <dbReference type="SAM" id="MobiDB-lite"/>
    </source>
</evidence>
<accession>A0A0K9Q4A5</accession>
<dbReference type="SUPFAM" id="SSF56112">
    <property type="entry name" value="Protein kinase-like (PK-like)"/>
    <property type="match status" value="1"/>
</dbReference>
<protein>
    <recommendedName>
        <fullName evidence="2">non-specific serine/threonine protein kinase</fullName>
        <ecNumber evidence="2">2.7.11.1</ecNumber>
    </recommendedName>
</protein>
<dbReference type="InterPro" id="IPR050235">
    <property type="entry name" value="CK1_Ser-Thr_kinase"/>
</dbReference>
<keyword evidence="6 7" id="KW-0067">ATP-binding</keyword>
<feature type="binding site" evidence="7">
    <location>
        <position position="185"/>
    </location>
    <ligand>
        <name>ATP</name>
        <dbReference type="ChEBI" id="CHEBI:30616"/>
    </ligand>
</feature>
<keyword evidence="3" id="KW-0808">Transferase</keyword>
<evidence type="ECO:0000256" key="3">
    <source>
        <dbReference type="ARBA" id="ARBA00022679"/>
    </source>
</evidence>
<keyword evidence="11" id="KW-1185">Reference proteome</keyword>
<dbReference type="GO" id="GO:0006897">
    <property type="term" value="P:endocytosis"/>
    <property type="evidence" value="ECO:0000318"/>
    <property type="project" value="GO_Central"/>
</dbReference>
<evidence type="ECO:0000313" key="10">
    <source>
        <dbReference type="EMBL" id="KMZ75352.1"/>
    </source>
</evidence>
<dbReference type="Pfam" id="PF24289">
    <property type="entry name" value="DUF7477"/>
    <property type="match status" value="1"/>
</dbReference>
<evidence type="ECO:0000256" key="7">
    <source>
        <dbReference type="PROSITE-ProRule" id="PRU10141"/>
    </source>
</evidence>
<dbReference type="Gene3D" id="1.10.510.10">
    <property type="entry name" value="Transferase(Phosphotransferase) domain 1"/>
    <property type="match status" value="1"/>
</dbReference>
<dbReference type="GO" id="GO:0005737">
    <property type="term" value="C:cytoplasm"/>
    <property type="evidence" value="ECO:0000318"/>
    <property type="project" value="GO_Central"/>
</dbReference>
<keyword evidence="4 7" id="KW-0547">Nucleotide-binding</keyword>
<name>A0A0K9Q4A5_ZOSMR</name>
<feature type="domain" description="Protein kinase" evidence="9">
    <location>
        <begin position="148"/>
        <end position="426"/>
    </location>
</feature>
<organism evidence="10 11">
    <name type="scientific">Zostera marina</name>
    <name type="common">Eelgrass</name>
    <dbReference type="NCBI Taxonomy" id="29655"/>
    <lineage>
        <taxon>Eukaryota</taxon>
        <taxon>Viridiplantae</taxon>
        <taxon>Streptophyta</taxon>
        <taxon>Embryophyta</taxon>
        <taxon>Tracheophyta</taxon>
        <taxon>Spermatophyta</taxon>
        <taxon>Magnoliopsida</taxon>
        <taxon>Liliopsida</taxon>
        <taxon>Zosteraceae</taxon>
        <taxon>Zostera</taxon>
    </lineage>
</organism>
<gene>
    <name evidence="10" type="ORF">ZOSMA_116G00790</name>
</gene>
<dbReference type="CDD" id="cd14016">
    <property type="entry name" value="STKc_CK1"/>
    <property type="match status" value="1"/>
</dbReference>
<dbReference type="GO" id="GO:0004674">
    <property type="term" value="F:protein serine/threonine kinase activity"/>
    <property type="evidence" value="ECO:0000318"/>
    <property type="project" value="GO_Central"/>
</dbReference>